<dbReference type="AlphaFoldDB" id="A0A238UDW8"/>
<name>A0A238UDW8_9FLAO</name>
<organism evidence="1 2">
    <name type="scientific">Tenacibaculum jejuense</name>
    <dbReference type="NCBI Taxonomy" id="584609"/>
    <lineage>
        <taxon>Bacteria</taxon>
        <taxon>Pseudomonadati</taxon>
        <taxon>Bacteroidota</taxon>
        <taxon>Flavobacteriia</taxon>
        <taxon>Flavobacteriales</taxon>
        <taxon>Flavobacteriaceae</taxon>
        <taxon>Tenacibaculum</taxon>
    </lineage>
</organism>
<reference evidence="1 2" key="1">
    <citation type="submission" date="2017-07" db="EMBL/GenBank/DDBJ databases">
        <authorList>
            <person name="Sun Z.S."/>
            <person name="Albrecht U."/>
            <person name="Echele G."/>
            <person name="Lee C.C."/>
        </authorList>
    </citation>
    <scope>NUCLEOTIDE SEQUENCE [LARGE SCALE GENOMIC DNA]</scope>
    <source>
        <strain evidence="2">type strain: KCTC 22618</strain>
    </source>
</reference>
<dbReference type="OrthoDB" id="5496093at2"/>
<protein>
    <submittedName>
        <fullName evidence="1">Maf-like protein</fullName>
    </submittedName>
</protein>
<dbReference type="Proteomes" id="UP000215214">
    <property type="component" value="Chromosome TJEJU"/>
</dbReference>
<accession>A0A238UDW8</accession>
<evidence type="ECO:0000313" key="2">
    <source>
        <dbReference type="Proteomes" id="UP000215214"/>
    </source>
</evidence>
<dbReference type="RefSeq" id="WP_095073380.1">
    <property type="nucleotide sequence ID" value="NZ_LT899436.1"/>
</dbReference>
<dbReference type="EMBL" id="LT899436">
    <property type="protein sequence ID" value="SNR16674.1"/>
    <property type="molecule type" value="Genomic_DNA"/>
</dbReference>
<evidence type="ECO:0000313" key="1">
    <source>
        <dbReference type="EMBL" id="SNR16674.1"/>
    </source>
</evidence>
<sequence>MKKTIILLGLILLTFFISSYIYYNRNNTNSLPFNINKKRVVSKQTKKYWYDGNAEISSYELSQARYGENHKGIATLIFVTEPFSKTSNTKADYPNNSNIPVLKLNMNKKFNTGIYPYSMMNSTFFPFENDNSSLKISSSIQEWCGMTYVEMKNTENDYTINFNSYFEGASFRNKKIEKTLLEDDLWSLIRLNPKLLPTGEHKIIPSFFFLNSKHQKFKSYTANIKLTQLENSIIYQVTYPKLKRTLEITFENSFPFKILGWSESHESGYGKNKKLLTTTAKKIKTIKVDYWNKNKNKDLTWRSELGIE</sequence>
<gene>
    <name evidence="1" type="ORF">TJEJU_3008</name>
</gene>
<dbReference type="KEGG" id="tje:TJEJU_3008"/>
<keyword evidence="2" id="KW-1185">Reference proteome</keyword>
<proteinExistence type="predicted"/>